<dbReference type="InterPro" id="IPR006379">
    <property type="entry name" value="HAD-SF_hydro_IIB"/>
</dbReference>
<dbReference type="SFLD" id="SFLDS00003">
    <property type="entry name" value="Haloacid_Dehalogenase"/>
    <property type="match status" value="1"/>
</dbReference>
<dbReference type="NCBIfam" id="TIGR01484">
    <property type="entry name" value="HAD-SF-IIB"/>
    <property type="match status" value="1"/>
</dbReference>
<dbReference type="SFLD" id="SFLDG01140">
    <property type="entry name" value="C2.B:_Phosphomannomutase_and_P"/>
    <property type="match status" value="1"/>
</dbReference>
<dbReference type="Proteomes" id="UP000253908">
    <property type="component" value="Chromosome"/>
</dbReference>
<dbReference type="Gene3D" id="3.30.1240.10">
    <property type="match status" value="1"/>
</dbReference>
<dbReference type="RefSeq" id="WP_114917452.1">
    <property type="nucleotide sequence ID" value="NZ_CP024848.1"/>
</dbReference>
<gene>
    <name evidence="1" type="ORF">CUC15_15035</name>
</gene>
<dbReference type="InterPro" id="IPR023214">
    <property type="entry name" value="HAD_sf"/>
</dbReference>
<sequence length="291" mass="32779">MVKLIALDLDGTTLNEESKISQQNLEAIKFAQKNGIEVVIATGRAYFDVQNTFENTGIKTWIIGANGATIHHPNGELFFDIPLDKQDAFEIMSWLEEENYYYEVFSNHSIYTPQNGRELLAIEIDRAKSANSDNQIENLKNSAQIQFSQTGFSFINSYKDLLKKDADYYNILAFTFDEEKLKMGREKFRNRKDLTLVSSAKHNFELEHKDASKGNALKILANKLGINIADTAAVGDSYNDLSMLRIAGKSAAMGNADQEIKDSCHEVTLSNREDGVAHFIYSLLNESMNVH</sequence>
<dbReference type="GO" id="GO:0005829">
    <property type="term" value="C:cytosol"/>
    <property type="evidence" value="ECO:0007669"/>
    <property type="project" value="TreeGrafter"/>
</dbReference>
<dbReference type="PANTHER" id="PTHR10000">
    <property type="entry name" value="PHOSPHOSERINE PHOSPHATASE"/>
    <property type="match status" value="1"/>
</dbReference>
<dbReference type="Pfam" id="PF08282">
    <property type="entry name" value="Hydrolase_3"/>
    <property type="match status" value="1"/>
</dbReference>
<dbReference type="GO" id="GO:0016791">
    <property type="term" value="F:phosphatase activity"/>
    <property type="evidence" value="ECO:0007669"/>
    <property type="project" value="UniProtKB-ARBA"/>
</dbReference>
<dbReference type="EMBL" id="CP024848">
    <property type="protein sequence ID" value="AXI10165.1"/>
    <property type="molecule type" value="Genomic_DNA"/>
</dbReference>
<dbReference type="AlphaFoldDB" id="A0A345PJI5"/>
<proteinExistence type="predicted"/>
<dbReference type="NCBIfam" id="TIGR00099">
    <property type="entry name" value="Cof-subfamily"/>
    <property type="match status" value="1"/>
</dbReference>
<dbReference type="SUPFAM" id="SSF56784">
    <property type="entry name" value="HAD-like"/>
    <property type="match status" value="1"/>
</dbReference>
<evidence type="ECO:0000313" key="1">
    <source>
        <dbReference type="EMBL" id="AXI10165.1"/>
    </source>
</evidence>
<protein>
    <submittedName>
        <fullName evidence="1">Cof-type HAD-IIB family hydrolase</fullName>
    </submittedName>
</protein>
<reference evidence="2" key="1">
    <citation type="submission" date="2017-11" db="EMBL/GenBank/DDBJ databases">
        <authorList>
            <person name="Zhu W."/>
        </authorList>
    </citation>
    <scope>NUCLEOTIDE SEQUENCE [LARGE SCALE GENOMIC DNA]</scope>
    <source>
        <strain evidence="2">160</strain>
    </source>
</reference>
<dbReference type="Gene3D" id="3.40.50.1000">
    <property type="entry name" value="HAD superfamily/HAD-like"/>
    <property type="match status" value="1"/>
</dbReference>
<dbReference type="InterPro" id="IPR036412">
    <property type="entry name" value="HAD-like_sf"/>
</dbReference>
<dbReference type="GO" id="GO:0000287">
    <property type="term" value="F:magnesium ion binding"/>
    <property type="evidence" value="ECO:0007669"/>
    <property type="project" value="TreeGrafter"/>
</dbReference>
<accession>A0A345PJI5</accession>
<dbReference type="CDD" id="cd07516">
    <property type="entry name" value="HAD_Pase"/>
    <property type="match status" value="1"/>
</dbReference>
<dbReference type="InterPro" id="IPR000150">
    <property type="entry name" value="Cof"/>
</dbReference>
<dbReference type="SFLD" id="SFLDG01144">
    <property type="entry name" value="C2.B.4:_PGP_Like"/>
    <property type="match status" value="1"/>
</dbReference>
<name>A0A345PJI5_9BACI</name>
<dbReference type="PANTHER" id="PTHR10000:SF55">
    <property type="entry name" value="5-AMINO-6-(5-PHOSPHO-D-RIBITYLAMINO)URACIL PHOSPHATASE YCSE"/>
    <property type="match status" value="1"/>
</dbReference>
<keyword evidence="1" id="KW-0378">Hydrolase</keyword>
<dbReference type="OrthoDB" id="9806027at2"/>
<keyword evidence="2" id="KW-1185">Reference proteome</keyword>
<organism evidence="1 2">
    <name type="scientific">Oceanobacillus zhaokaii</name>
    <dbReference type="NCBI Taxonomy" id="2052660"/>
    <lineage>
        <taxon>Bacteria</taxon>
        <taxon>Bacillati</taxon>
        <taxon>Bacillota</taxon>
        <taxon>Bacilli</taxon>
        <taxon>Bacillales</taxon>
        <taxon>Bacillaceae</taxon>
        <taxon>Oceanobacillus</taxon>
    </lineage>
</organism>
<dbReference type="PROSITE" id="PS01229">
    <property type="entry name" value="COF_2"/>
    <property type="match status" value="1"/>
</dbReference>
<dbReference type="KEGG" id="ocn:CUC15_15035"/>
<evidence type="ECO:0000313" key="2">
    <source>
        <dbReference type="Proteomes" id="UP000253908"/>
    </source>
</evidence>